<evidence type="ECO:0000313" key="2">
    <source>
        <dbReference type="EMBL" id="MCL6423885.1"/>
    </source>
</evidence>
<dbReference type="EMBL" id="JAKNCJ010000006">
    <property type="protein sequence ID" value="MCL6423885.1"/>
    <property type="molecule type" value="Genomic_DNA"/>
</dbReference>
<comment type="caution">
    <text evidence="2">The sequence shown here is derived from an EMBL/GenBank/DDBJ whole genome shotgun (WGS) entry which is preliminary data.</text>
</comment>
<reference evidence="2" key="1">
    <citation type="submission" date="2022-02" db="EMBL/GenBank/DDBJ databases">
        <authorList>
            <person name="Lee M."/>
            <person name="Kim S.-J."/>
            <person name="Jung M.-Y."/>
        </authorList>
    </citation>
    <scope>NUCLEOTIDE SEQUENCE</scope>
    <source>
        <strain evidence="2">JHP9</strain>
    </source>
</reference>
<dbReference type="InterPro" id="IPR032710">
    <property type="entry name" value="NTF2-like_dom_sf"/>
</dbReference>
<feature type="domain" description="YchJ-like middle NTF2-like" evidence="1">
    <location>
        <begin position="1"/>
        <end position="96"/>
    </location>
</feature>
<proteinExistence type="predicted"/>
<organism evidence="2 3">
    <name type="scientific">Brachybacterium equifaecis</name>
    <dbReference type="NCBI Taxonomy" id="2910770"/>
    <lineage>
        <taxon>Bacteria</taxon>
        <taxon>Bacillati</taxon>
        <taxon>Actinomycetota</taxon>
        <taxon>Actinomycetes</taxon>
        <taxon>Micrococcales</taxon>
        <taxon>Dermabacteraceae</taxon>
        <taxon>Brachybacterium</taxon>
    </lineage>
</organism>
<dbReference type="Proteomes" id="UP001203761">
    <property type="component" value="Unassembled WGS sequence"/>
</dbReference>
<sequence length="100" mass="11342">MRSRFTAFALADLDHLLASWDPAHRPSREELASTWDPALRWTRLRILDVEGGGQEDATGIVEFAALARGPEGKVRLHERSRFRRIPLHPGWVYVDGEIAP</sequence>
<dbReference type="SUPFAM" id="SSF54427">
    <property type="entry name" value="NTF2-like"/>
    <property type="match status" value="1"/>
</dbReference>
<gene>
    <name evidence="2" type="ORF">Bequi_10930</name>
</gene>
<dbReference type="Pfam" id="PF17775">
    <property type="entry name" value="YchJ_M-like"/>
    <property type="match status" value="1"/>
</dbReference>
<name>A0ABT0R1S4_9MICO</name>
<dbReference type="Gene3D" id="3.10.450.50">
    <property type="match status" value="1"/>
</dbReference>
<evidence type="ECO:0000259" key="1">
    <source>
        <dbReference type="Pfam" id="PF17775"/>
    </source>
</evidence>
<evidence type="ECO:0000313" key="3">
    <source>
        <dbReference type="Proteomes" id="UP001203761"/>
    </source>
</evidence>
<protein>
    <submittedName>
        <fullName evidence="2">Zinc chelation protein SecC</fullName>
    </submittedName>
</protein>
<keyword evidence="3" id="KW-1185">Reference proteome</keyword>
<accession>A0ABT0R1S4</accession>
<dbReference type="InterPro" id="IPR048469">
    <property type="entry name" value="YchJ-like_M"/>
</dbReference>